<organism evidence="1 2">
    <name type="scientific">Chromobacterium haemolyticum</name>
    <dbReference type="NCBI Taxonomy" id="394935"/>
    <lineage>
        <taxon>Bacteria</taxon>
        <taxon>Pseudomonadati</taxon>
        <taxon>Pseudomonadota</taxon>
        <taxon>Betaproteobacteria</taxon>
        <taxon>Neisseriales</taxon>
        <taxon>Chromobacteriaceae</taxon>
        <taxon>Chromobacterium</taxon>
    </lineage>
</organism>
<evidence type="ECO:0000313" key="1">
    <source>
        <dbReference type="EMBL" id="MBO0416542.1"/>
    </source>
</evidence>
<accession>A0ABS3GPL0</accession>
<sequence length="123" mass="13686">MNPQHLHYTPDTGAALAGLNEAHASGLFNANSNSINGIKIYAMNDCDWVVARSKEEAITFYRTFSEDAEDWEDAEELSSKALDKLKFAIEESHSSPTISFRARLQQIVDNGEEVPDLFASTDF</sequence>
<dbReference type="RefSeq" id="WP_200122872.1">
    <property type="nucleotide sequence ID" value="NZ_JAEILV010000009.1"/>
</dbReference>
<dbReference type="Proteomes" id="UP000664349">
    <property type="component" value="Unassembled WGS sequence"/>
</dbReference>
<proteinExistence type="predicted"/>
<comment type="caution">
    <text evidence="1">The sequence shown here is derived from an EMBL/GenBank/DDBJ whole genome shotgun (WGS) entry which is preliminary data.</text>
</comment>
<evidence type="ECO:0008006" key="3">
    <source>
        <dbReference type="Google" id="ProtNLM"/>
    </source>
</evidence>
<evidence type="ECO:0000313" key="2">
    <source>
        <dbReference type="Proteomes" id="UP000664349"/>
    </source>
</evidence>
<reference evidence="1 2" key="1">
    <citation type="submission" date="2021-03" db="EMBL/GenBank/DDBJ databases">
        <title>First Case of infection caused by Chromobacterium haemolyticum derived from water in China.</title>
        <authorList>
            <person name="Chen J."/>
            <person name="Liu C."/>
        </authorList>
    </citation>
    <scope>NUCLEOTIDE SEQUENCE [LARGE SCALE GENOMIC DNA]</scope>
    <source>
        <strain evidence="1 2">WJ-5</strain>
    </source>
</reference>
<gene>
    <name evidence="1" type="ORF">J1C50_13595</name>
</gene>
<dbReference type="EMBL" id="JAFLRD010000010">
    <property type="protein sequence ID" value="MBO0416542.1"/>
    <property type="molecule type" value="Genomic_DNA"/>
</dbReference>
<keyword evidence="2" id="KW-1185">Reference proteome</keyword>
<protein>
    <recommendedName>
        <fullName evidence="3">DUF4376 domain-containing protein</fullName>
    </recommendedName>
</protein>
<name>A0ABS3GPL0_9NEIS</name>